<feature type="non-terminal residue" evidence="1">
    <location>
        <position position="1"/>
    </location>
</feature>
<gene>
    <name evidence="1" type="ORF">GGU10DRAFT_241495</name>
</gene>
<keyword evidence="2" id="KW-1185">Reference proteome</keyword>
<reference evidence="1" key="1">
    <citation type="submission" date="2022-08" db="EMBL/GenBank/DDBJ databases">
        <authorList>
            <consortium name="DOE Joint Genome Institute"/>
            <person name="Min B."/>
            <person name="Riley R."/>
            <person name="Sierra-Patev S."/>
            <person name="Naranjo-Ortiz M."/>
            <person name="Looney B."/>
            <person name="Konkel Z."/>
            <person name="Slot J.C."/>
            <person name="Sakamoto Y."/>
            <person name="Steenwyk J.L."/>
            <person name="Rokas A."/>
            <person name="Carro J."/>
            <person name="Camarero S."/>
            <person name="Ferreira P."/>
            <person name="Molpeceres G."/>
            <person name="Ruiz-Duenas F.J."/>
            <person name="Serrano A."/>
            <person name="Henrissat B."/>
            <person name="Drula E."/>
            <person name="Hughes K.W."/>
            <person name="Mata J.L."/>
            <person name="Ishikawa N.K."/>
            <person name="Vargas-Isla R."/>
            <person name="Ushijima S."/>
            <person name="Smith C.A."/>
            <person name="Ahrendt S."/>
            <person name="Andreopoulos W."/>
            <person name="He G."/>
            <person name="Labutti K."/>
            <person name="Lipzen A."/>
            <person name="Ng V."/>
            <person name="Sandor L."/>
            <person name="Barry K."/>
            <person name="Martinez A.T."/>
            <person name="Xiao Y."/>
            <person name="Gibbons J.G."/>
            <person name="Terashima K."/>
            <person name="Hibbett D.S."/>
            <person name="Grigoriev I.V."/>
        </authorList>
    </citation>
    <scope>NUCLEOTIDE SEQUENCE</scope>
    <source>
        <strain evidence="1">TFB10291</strain>
    </source>
</reference>
<dbReference type="Proteomes" id="UP001163798">
    <property type="component" value="Unassembled WGS sequence"/>
</dbReference>
<evidence type="ECO:0000313" key="1">
    <source>
        <dbReference type="EMBL" id="KAJ3779955.1"/>
    </source>
</evidence>
<sequence length="129" mass="14310">FGDPLAERLEYRLTQAAPFPGEEGETTDLKGIDRFVAFRVSDHAHVLIDSAHEGEEHDVPTTLLTNPDFNPGTWFARRLIVTGNADVEQPANSYLMGDARATRVCQILNGAPSYPGDNLPDFHPRRSSY</sequence>
<proteinExistence type="predicted"/>
<name>A0AA38KKR8_9AGAR</name>
<evidence type="ECO:0000313" key="2">
    <source>
        <dbReference type="Proteomes" id="UP001163798"/>
    </source>
</evidence>
<accession>A0AA38KKR8</accession>
<feature type="non-terminal residue" evidence="1">
    <location>
        <position position="129"/>
    </location>
</feature>
<dbReference type="AlphaFoldDB" id="A0AA38KKR8"/>
<comment type="caution">
    <text evidence="1">The sequence shown here is derived from an EMBL/GenBank/DDBJ whole genome shotgun (WGS) entry which is preliminary data.</text>
</comment>
<dbReference type="EMBL" id="MU794033">
    <property type="protein sequence ID" value="KAJ3779955.1"/>
    <property type="molecule type" value="Genomic_DNA"/>
</dbReference>
<organism evidence="1 2">
    <name type="scientific">Lentinula aff. detonsa</name>
    <dbReference type="NCBI Taxonomy" id="2804958"/>
    <lineage>
        <taxon>Eukaryota</taxon>
        <taxon>Fungi</taxon>
        <taxon>Dikarya</taxon>
        <taxon>Basidiomycota</taxon>
        <taxon>Agaricomycotina</taxon>
        <taxon>Agaricomycetes</taxon>
        <taxon>Agaricomycetidae</taxon>
        <taxon>Agaricales</taxon>
        <taxon>Marasmiineae</taxon>
        <taxon>Omphalotaceae</taxon>
        <taxon>Lentinula</taxon>
    </lineage>
</organism>
<protein>
    <submittedName>
        <fullName evidence="1">Uncharacterized protein</fullName>
    </submittedName>
</protein>